<evidence type="ECO:0000256" key="1">
    <source>
        <dbReference type="ARBA" id="ARBA00022614"/>
    </source>
</evidence>
<dbReference type="STRING" id="2018661.A0A2A2L2X0"/>
<dbReference type="PANTHER" id="PTHR46652">
    <property type="entry name" value="LEUCINE-RICH REPEAT AND IQ DOMAIN-CONTAINING PROTEIN 1-RELATED"/>
    <property type="match status" value="1"/>
</dbReference>
<dbReference type="InterPro" id="IPR032675">
    <property type="entry name" value="LRR_dom_sf"/>
</dbReference>
<dbReference type="PROSITE" id="PS51450">
    <property type="entry name" value="LRR"/>
    <property type="match status" value="5"/>
</dbReference>
<dbReference type="Pfam" id="PF14580">
    <property type="entry name" value="LRR_9"/>
    <property type="match status" value="1"/>
</dbReference>
<comment type="caution">
    <text evidence="4">The sequence shown here is derived from an EMBL/GenBank/DDBJ whole genome shotgun (WGS) entry which is preliminary data.</text>
</comment>
<evidence type="ECO:0000313" key="4">
    <source>
        <dbReference type="EMBL" id="PAV80616.1"/>
    </source>
</evidence>
<dbReference type="Proteomes" id="UP000218231">
    <property type="component" value="Unassembled WGS sequence"/>
</dbReference>
<name>A0A2A2L2X0_9BILA</name>
<dbReference type="InterPro" id="IPR050836">
    <property type="entry name" value="SDS22/Internalin_LRR"/>
</dbReference>
<dbReference type="SUPFAM" id="SSF52058">
    <property type="entry name" value="L domain-like"/>
    <property type="match status" value="1"/>
</dbReference>
<feature type="region of interest" description="Disordered" evidence="3">
    <location>
        <begin position="1"/>
        <end position="42"/>
    </location>
</feature>
<feature type="compositionally biased region" description="Acidic residues" evidence="3">
    <location>
        <begin position="12"/>
        <end position="36"/>
    </location>
</feature>
<evidence type="ECO:0000256" key="3">
    <source>
        <dbReference type="SAM" id="MobiDB-lite"/>
    </source>
</evidence>
<gene>
    <name evidence="4" type="ORF">WR25_08945</name>
</gene>
<dbReference type="EMBL" id="LIAE01007240">
    <property type="protein sequence ID" value="PAV80616.1"/>
    <property type="molecule type" value="Genomic_DNA"/>
</dbReference>
<evidence type="ECO:0000313" key="5">
    <source>
        <dbReference type="Proteomes" id="UP000218231"/>
    </source>
</evidence>
<dbReference type="OrthoDB" id="7451790at2759"/>
<evidence type="ECO:0008006" key="6">
    <source>
        <dbReference type="Google" id="ProtNLM"/>
    </source>
</evidence>
<reference evidence="4 5" key="1">
    <citation type="journal article" date="2017" name="Curr. Biol.">
        <title>Genome architecture and evolution of a unichromosomal asexual nematode.</title>
        <authorList>
            <person name="Fradin H."/>
            <person name="Zegar C."/>
            <person name="Gutwein M."/>
            <person name="Lucas J."/>
            <person name="Kovtun M."/>
            <person name="Corcoran D."/>
            <person name="Baugh L.R."/>
            <person name="Kiontke K."/>
            <person name="Gunsalus K."/>
            <person name="Fitch D.H."/>
            <person name="Piano F."/>
        </authorList>
    </citation>
    <scope>NUCLEOTIDE SEQUENCE [LARGE SCALE GENOMIC DNA]</scope>
    <source>
        <strain evidence="4">PF1309</strain>
    </source>
</reference>
<protein>
    <recommendedName>
        <fullName evidence="6">Protein phosphatase 1 regulatory subunit 7</fullName>
    </recommendedName>
</protein>
<keyword evidence="1" id="KW-0433">Leucine-rich repeat</keyword>
<dbReference type="PANTHER" id="PTHR46652:SF8">
    <property type="entry name" value="LEUCINE RICH REPEAT CONTAINING 23"/>
    <property type="match status" value="1"/>
</dbReference>
<keyword evidence="2" id="KW-0677">Repeat</keyword>
<sequence>MSAEVKEAAAELLEDREEDEQKEENADEETSSDSDTDSMSSSCATAIEQTAGQKPVEFEIVYVHIPEDAKEVDLTRHRMKTIHGLETFTQVEKLCLRWNLLKQIENLNCTANTLTELDLYDNQIEKIENLSALTNLITLDLSYKRIAIIEDLDQLVNLKTLYLVHNKIARIEGLDKLFNLEYLDLCDNIIKKIENLDNNVNLKSLFLGANHIRNIENVSHLHRLEVLSLPAKAIIQIQGLEGMHKLREIYFSQNGIQHVKGLPHNPKLELTDWSVFDELERLPRLSFVYLDDNPFSTNNETYRAKAIRLLPQVRRLDAQFVRDESVGVRPWKTDK</sequence>
<dbReference type="SMART" id="SM00365">
    <property type="entry name" value="LRR_SD22"/>
    <property type="match status" value="8"/>
</dbReference>
<dbReference type="InterPro" id="IPR001611">
    <property type="entry name" value="Leu-rich_rpt"/>
</dbReference>
<accession>A0A2A2L2X0</accession>
<keyword evidence="5" id="KW-1185">Reference proteome</keyword>
<organism evidence="4 5">
    <name type="scientific">Diploscapter pachys</name>
    <dbReference type="NCBI Taxonomy" id="2018661"/>
    <lineage>
        <taxon>Eukaryota</taxon>
        <taxon>Metazoa</taxon>
        <taxon>Ecdysozoa</taxon>
        <taxon>Nematoda</taxon>
        <taxon>Chromadorea</taxon>
        <taxon>Rhabditida</taxon>
        <taxon>Rhabditina</taxon>
        <taxon>Rhabditomorpha</taxon>
        <taxon>Rhabditoidea</taxon>
        <taxon>Rhabditidae</taxon>
        <taxon>Diploscapter</taxon>
    </lineage>
</organism>
<dbReference type="AlphaFoldDB" id="A0A2A2L2X0"/>
<evidence type="ECO:0000256" key="2">
    <source>
        <dbReference type="ARBA" id="ARBA00022737"/>
    </source>
</evidence>
<proteinExistence type="predicted"/>
<dbReference type="Gene3D" id="3.80.10.10">
    <property type="entry name" value="Ribonuclease Inhibitor"/>
    <property type="match status" value="2"/>
</dbReference>